<protein>
    <submittedName>
        <fullName evidence="1">Uncharacterized protein</fullName>
    </submittedName>
</protein>
<dbReference type="Proteomes" id="UP000219329">
    <property type="component" value="Unassembled WGS sequence"/>
</dbReference>
<organism evidence="1 2">
    <name type="scientific">OM182 bacterium MED-G28</name>
    <dbReference type="NCBI Taxonomy" id="1986256"/>
    <lineage>
        <taxon>Bacteria</taxon>
        <taxon>Pseudomonadati</taxon>
        <taxon>Pseudomonadota</taxon>
        <taxon>Gammaproteobacteria</taxon>
        <taxon>OMG group</taxon>
        <taxon>OM182 clade</taxon>
    </lineage>
</organism>
<evidence type="ECO:0000313" key="1">
    <source>
        <dbReference type="EMBL" id="PDH33612.1"/>
    </source>
</evidence>
<accession>A0A2A5WB14</accession>
<dbReference type="AlphaFoldDB" id="A0A2A5WB14"/>
<reference evidence="1 2" key="1">
    <citation type="submission" date="2017-08" db="EMBL/GenBank/DDBJ databases">
        <title>Fine stratification of microbial communities through a metagenomic profile of the photic zone.</title>
        <authorList>
            <person name="Haro-Moreno J.M."/>
            <person name="Lopez-Perez M."/>
            <person name="De La Torre J."/>
            <person name="Picazo A."/>
            <person name="Camacho A."/>
            <person name="Rodriguez-Valera F."/>
        </authorList>
    </citation>
    <scope>NUCLEOTIDE SEQUENCE [LARGE SCALE GENOMIC DNA]</scope>
    <source>
        <strain evidence="1">MED-G28</strain>
    </source>
</reference>
<evidence type="ECO:0000313" key="2">
    <source>
        <dbReference type="Proteomes" id="UP000219329"/>
    </source>
</evidence>
<gene>
    <name evidence="1" type="ORF">CNF02_07745</name>
</gene>
<proteinExistence type="predicted"/>
<name>A0A2A5WB14_9GAMM</name>
<comment type="caution">
    <text evidence="1">The sequence shown here is derived from an EMBL/GenBank/DDBJ whole genome shotgun (WGS) entry which is preliminary data.</text>
</comment>
<sequence length="63" mass="7122">MKKQKEVELARLLQQAFSPKWHIDKNFKNSIHVSKIQAGEGSGTLNTILITDLTNTPTLNYPN</sequence>
<dbReference type="EMBL" id="NTJZ01000007">
    <property type="protein sequence ID" value="PDH33612.1"/>
    <property type="molecule type" value="Genomic_DNA"/>
</dbReference>